<evidence type="ECO:0000313" key="1">
    <source>
        <dbReference type="EMBL" id="KAF9337811.1"/>
    </source>
</evidence>
<gene>
    <name evidence="1" type="ORF">BG006_002531</name>
</gene>
<keyword evidence="2" id="KW-1185">Reference proteome</keyword>
<dbReference type="EMBL" id="JAAAUY010000016">
    <property type="protein sequence ID" value="KAF9337811.1"/>
    <property type="molecule type" value="Genomic_DNA"/>
</dbReference>
<accession>A0A9P5VRF5</accession>
<reference evidence="1" key="1">
    <citation type="journal article" date="2020" name="Fungal Divers.">
        <title>Resolving the Mortierellaceae phylogeny through synthesis of multi-gene phylogenetics and phylogenomics.</title>
        <authorList>
            <person name="Vandepol N."/>
            <person name="Liber J."/>
            <person name="Desiro A."/>
            <person name="Na H."/>
            <person name="Kennedy M."/>
            <person name="Barry K."/>
            <person name="Grigoriev I.V."/>
            <person name="Miller A.N."/>
            <person name="O'Donnell K."/>
            <person name="Stajich J.E."/>
            <person name="Bonito G."/>
        </authorList>
    </citation>
    <scope>NUCLEOTIDE SEQUENCE</scope>
    <source>
        <strain evidence="1">NVP1</strain>
    </source>
</reference>
<organism evidence="1 2">
    <name type="scientific">Podila minutissima</name>
    <dbReference type="NCBI Taxonomy" id="64525"/>
    <lineage>
        <taxon>Eukaryota</taxon>
        <taxon>Fungi</taxon>
        <taxon>Fungi incertae sedis</taxon>
        <taxon>Mucoromycota</taxon>
        <taxon>Mortierellomycotina</taxon>
        <taxon>Mortierellomycetes</taxon>
        <taxon>Mortierellales</taxon>
        <taxon>Mortierellaceae</taxon>
        <taxon>Podila</taxon>
    </lineage>
</organism>
<dbReference type="AlphaFoldDB" id="A0A9P5VRF5"/>
<protein>
    <submittedName>
        <fullName evidence="1">Uncharacterized protein</fullName>
    </submittedName>
</protein>
<sequence length="103" mass="10715">MSSILNVIRQAPTPTRHFTSLHVVASTKVSSSSSAFNQEHHPIVLQQLVESLSPSAYVSNSTTQLSPSGLGAQSLSSSSADALLAAARESLSEIEPQLAAGKN</sequence>
<name>A0A9P5VRF5_9FUNG</name>
<comment type="caution">
    <text evidence="1">The sequence shown here is derived from an EMBL/GenBank/DDBJ whole genome shotgun (WGS) entry which is preliminary data.</text>
</comment>
<evidence type="ECO:0000313" key="2">
    <source>
        <dbReference type="Proteomes" id="UP000696485"/>
    </source>
</evidence>
<dbReference type="Proteomes" id="UP000696485">
    <property type="component" value="Unassembled WGS sequence"/>
</dbReference>
<proteinExistence type="predicted"/>